<keyword evidence="1" id="KW-0472">Membrane</keyword>
<evidence type="ECO:0000313" key="3">
    <source>
        <dbReference type="WBParaSite" id="L893_g3673.t1"/>
    </source>
</evidence>
<name>A0A1I8AB78_9BILA</name>
<keyword evidence="1" id="KW-0812">Transmembrane</keyword>
<evidence type="ECO:0000313" key="2">
    <source>
        <dbReference type="Proteomes" id="UP000095287"/>
    </source>
</evidence>
<dbReference type="Proteomes" id="UP000095287">
    <property type="component" value="Unplaced"/>
</dbReference>
<keyword evidence="2" id="KW-1185">Reference proteome</keyword>
<sequence length="77" mass="8995">MIGPWWEGMENQAWKNFIKGYTPSTANLVVLLFFTGLMLVAAGLGFTLWRRETQKEARIEEPPTVVYHIFNDEQSRY</sequence>
<keyword evidence="1" id="KW-1133">Transmembrane helix</keyword>
<protein>
    <submittedName>
        <fullName evidence="3">Small integral membrane protein 15</fullName>
    </submittedName>
</protein>
<feature type="transmembrane region" description="Helical" evidence="1">
    <location>
        <begin position="28"/>
        <end position="49"/>
    </location>
</feature>
<accession>A0A1I8AB78</accession>
<proteinExistence type="predicted"/>
<evidence type="ECO:0000256" key="1">
    <source>
        <dbReference type="SAM" id="Phobius"/>
    </source>
</evidence>
<dbReference type="AlphaFoldDB" id="A0A1I8AB78"/>
<dbReference type="WBParaSite" id="L893_g3673.t1">
    <property type="protein sequence ID" value="L893_g3673.t1"/>
    <property type="gene ID" value="L893_g3673"/>
</dbReference>
<reference evidence="3" key="1">
    <citation type="submission" date="2016-11" db="UniProtKB">
        <authorList>
            <consortium name="WormBaseParasite"/>
        </authorList>
    </citation>
    <scope>IDENTIFICATION</scope>
</reference>
<organism evidence="2 3">
    <name type="scientific">Steinernema glaseri</name>
    <dbReference type="NCBI Taxonomy" id="37863"/>
    <lineage>
        <taxon>Eukaryota</taxon>
        <taxon>Metazoa</taxon>
        <taxon>Ecdysozoa</taxon>
        <taxon>Nematoda</taxon>
        <taxon>Chromadorea</taxon>
        <taxon>Rhabditida</taxon>
        <taxon>Tylenchina</taxon>
        <taxon>Panagrolaimomorpha</taxon>
        <taxon>Strongyloidoidea</taxon>
        <taxon>Steinernematidae</taxon>
        <taxon>Steinernema</taxon>
    </lineage>
</organism>